<sequence>MTCIIFYLLPFTLLISRSARSSRIDHRSATNVSARLDAQQKKLNLPVLPTTTIGSFPQTVELRRVRREYKAKKISEENALNPSRRKSRRLLTFRKSFDIDVLVHGEPERNDMVEYFGEQLYGFAFLANGWVQSCGSRCVKPPIIYGDVTAQTQ</sequence>
<evidence type="ECO:0000313" key="6">
    <source>
        <dbReference type="EMBL" id="KAJ8534364.1"/>
    </source>
</evidence>
<evidence type="ECO:0000313" key="7">
    <source>
        <dbReference type="Proteomes" id="UP001152561"/>
    </source>
</evidence>
<keyword evidence="4" id="KW-0732">Signal</keyword>
<evidence type="ECO:0000256" key="3">
    <source>
        <dbReference type="ARBA" id="ARBA00022833"/>
    </source>
</evidence>
<dbReference type="AlphaFoldDB" id="A0A9Q1R1T8"/>
<dbReference type="EMBL" id="JAJAGQ010000019">
    <property type="protein sequence ID" value="KAJ8534364.1"/>
    <property type="molecule type" value="Genomic_DNA"/>
</dbReference>
<keyword evidence="2" id="KW-0479">Metal-binding</keyword>
<evidence type="ECO:0000256" key="2">
    <source>
        <dbReference type="ARBA" id="ARBA00022723"/>
    </source>
</evidence>
<accession>A0A9Q1R1T8</accession>
<dbReference type="PANTHER" id="PTHR30519">
    <property type="entry name" value="5-METHYLTETRAHYDROPTEROYLTRIGLUTAMATE--HOMOCYSTEINE METHYLTRANSFERASE"/>
    <property type="match status" value="1"/>
</dbReference>
<feature type="signal peptide" evidence="4">
    <location>
        <begin position="1"/>
        <end position="21"/>
    </location>
</feature>
<dbReference type="Proteomes" id="UP001152561">
    <property type="component" value="Unassembled WGS sequence"/>
</dbReference>
<keyword evidence="7" id="KW-1185">Reference proteome</keyword>
<dbReference type="Pfam" id="PF01717">
    <property type="entry name" value="Meth_synt_2"/>
    <property type="match status" value="1"/>
</dbReference>
<dbReference type="GO" id="GO:0008270">
    <property type="term" value="F:zinc ion binding"/>
    <property type="evidence" value="ECO:0007669"/>
    <property type="project" value="InterPro"/>
</dbReference>
<dbReference type="InterPro" id="IPR002629">
    <property type="entry name" value="Met_Synth_C/arc"/>
</dbReference>
<dbReference type="GO" id="GO:0009086">
    <property type="term" value="P:methionine biosynthetic process"/>
    <property type="evidence" value="ECO:0007669"/>
    <property type="project" value="InterPro"/>
</dbReference>
<protein>
    <recommendedName>
        <fullName evidence="5">Cobalamin-independent methionine synthase MetE C-terminal/archaeal domain-containing protein</fullName>
    </recommendedName>
</protein>
<dbReference type="InterPro" id="IPR038071">
    <property type="entry name" value="UROD/MetE-like_sf"/>
</dbReference>
<feature type="domain" description="Cobalamin-independent methionine synthase MetE C-terminal/archaeal" evidence="5">
    <location>
        <begin position="48"/>
        <end position="151"/>
    </location>
</feature>
<reference evidence="7" key="1">
    <citation type="journal article" date="2023" name="Proc. Natl. Acad. Sci. U.S.A.">
        <title>Genomic and structural basis for evolution of tropane alkaloid biosynthesis.</title>
        <authorList>
            <person name="Wanga Y.-J."/>
            <person name="Taina T."/>
            <person name="Yua J.-Y."/>
            <person name="Lia J."/>
            <person name="Xua B."/>
            <person name="Chenc J."/>
            <person name="D'Auriad J.C."/>
            <person name="Huanga J.-P."/>
            <person name="Huanga S.-X."/>
        </authorList>
    </citation>
    <scope>NUCLEOTIDE SEQUENCE [LARGE SCALE GENOMIC DNA]</scope>
    <source>
        <strain evidence="7">cv. KIB-2019</strain>
    </source>
</reference>
<proteinExistence type="predicted"/>
<dbReference type="GO" id="GO:0003871">
    <property type="term" value="F:5-methyltetrahydropteroyltriglutamate-homocysteine S-methyltransferase activity"/>
    <property type="evidence" value="ECO:0007669"/>
    <property type="project" value="InterPro"/>
</dbReference>
<evidence type="ECO:0000256" key="1">
    <source>
        <dbReference type="ARBA" id="ARBA00001947"/>
    </source>
</evidence>
<feature type="chain" id="PRO_5040448839" description="Cobalamin-independent methionine synthase MetE C-terminal/archaeal domain-containing protein" evidence="4">
    <location>
        <begin position="22"/>
        <end position="153"/>
    </location>
</feature>
<evidence type="ECO:0000256" key="4">
    <source>
        <dbReference type="SAM" id="SignalP"/>
    </source>
</evidence>
<gene>
    <name evidence="6" type="ORF">K7X08_007688</name>
</gene>
<dbReference type="Gene3D" id="3.20.20.210">
    <property type="match status" value="1"/>
</dbReference>
<name>A0A9Q1R1T8_9SOLA</name>
<organism evidence="6 7">
    <name type="scientific">Anisodus acutangulus</name>
    <dbReference type="NCBI Taxonomy" id="402998"/>
    <lineage>
        <taxon>Eukaryota</taxon>
        <taxon>Viridiplantae</taxon>
        <taxon>Streptophyta</taxon>
        <taxon>Embryophyta</taxon>
        <taxon>Tracheophyta</taxon>
        <taxon>Spermatophyta</taxon>
        <taxon>Magnoliopsida</taxon>
        <taxon>eudicotyledons</taxon>
        <taxon>Gunneridae</taxon>
        <taxon>Pentapetalae</taxon>
        <taxon>asterids</taxon>
        <taxon>lamiids</taxon>
        <taxon>Solanales</taxon>
        <taxon>Solanaceae</taxon>
        <taxon>Solanoideae</taxon>
        <taxon>Hyoscyameae</taxon>
        <taxon>Anisodus</taxon>
    </lineage>
</organism>
<comment type="caution">
    <text evidence="6">The sequence shown here is derived from an EMBL/GenBank/DDBJ whole genome shotgun (WGS) entry which is preliminary data.</text>
</comment>
<keyword evidence="3" id="KW-0862">Zinc</keyword>
<evidence type="ECO:0000259" key="5">
    <source>
        <dbReference type="Pfam" id="PF01717"/>
    </source>
</evidence>
<comment type="cofactor">
    <cofactor evidence="1">
        <name>Zn(2+)</name>
        <dbReference type="ChEBI" id="CHEBI:29105"/>
    </cofactor>
</comment>
<dbReference type="SUPFAM" id="SSF51726">
    <property type="entry name" value="UROD/MetE-like"/>
    <property type="match status" value="1"/>
</dbReference>
<dbReference type="OrthoDB" id="1053771at2759"/>